<evidence type="ECO:0000313" key="2">
    <source>
        <dbReference type="EMBL" id="MBC3900971.1"/>
    </source>
</evidence>
<evidence type="ECO:0000259" key="1">
    <source>
        <dbReference type="Pfam" id="PF00535"/>
    </source>
</evidence>
<dbReference type="RefSeq" id="WP_186895093.1">
    <property type="nucleotide sequence ID" value="NZ_WJBE01000018.1"/>
</dbReference>
<comment type="caution">
    <text evidence="2">The sequence shown here is derived from an EMBL/GenBank/DDBJ whole genome shotgun (WGS) entry which is preliminary data.</text>
</comment>
<protein>
    <submittedName>
        <fullName evidence="2">Glycosyltransferase</fullName>
    </submittedName>
</protein>
<feature type="domain" description="Glycosyltransferase 2-like" evidence="1">
    <location>
        <begin position="8"/>
        <end position="173"/>
    </location>
</feature>
<proteinExistence type="predicted"/>
<organism evidence="2 3">
    <name type="scientific">Acetobacterium malicum</name>
    <dbReference type="NCBI Taxonomy" id="52692"/>
    <lineage>
        <taxon>Bacteria</taxon>
        <taxon>Bacillati</taxon>
        <taxon>Bacillota</taxon>
        <taxon>Clostridia</taxon>
        <taxon>Eubacteriales</taxon>
        <taxon>Eubacteriaceae</taxon>
        <taxon>Acetobacterium</taxon>
    </lineage>
</organism>
<gene>
    <name evidence="2" type="ORF">GH811_15245</name>
</gene>
<dbReference type="InterPro" id="IPR001173">
    <property type="entry name" value="Glyco_trans_2-like"/>
</dbReference>
<sequence>MKVNILFPVLDEERRLEKGILKTLVFLKKNKLFDYQLTIIDNGSTDATEAISRRLCEKHPEVHYLKTPQRGVGVALRTGAADNRCEVIGYMDIDLSTNIEHLRQVKDIFENQPEVKIIKGSRLMKNSTVMGRKPSREFTSRGLNGLLHVVFKNKFTDALCGFDFYRKETFDDLIAASSQDNGWFYCVELLLRAERLGLEVHDIPVIWEDDYDTKVKVVKTVVSYLKQIKFLKSEFIKEDRQKTKS</sequence>
<dbReference type="Pfam" id="PF00535">
    <property type="entry name" value="Glycos_transf_2"/>
    <property type="match status" value="1"/>
</dbReference>
<dbReference type="PANTHER" id="PTHR10859:SF91">
    <property type="entry name" value="DOLICHYL-PHOSPHATE BETA-GLUCOSYLTRANSFERASE"/>
    <property type="match status" value="1"/>
</dbReference>
<keyword evidence="3" id="KW-1185">Reference proteome</keyword>
<accession>A0ABR6Z0E7</accession>
<name>A0ABR6Z0E7_9FIRM</name>
<dbReference type="Gene3D" id="3.90.550.10">
    <property type="entry name" value="Spore Coat Polysaccharide Biosynthesis Protein SpsA, Chain A"/>
    <property type="match status" value="1"/>
</dbReference>
<dbReference type="PANTHER" id="PTHR10859">
    <property type="entry name" value="GLYCOSYL TRANSFERASE"/>
    <property type="match status" value="1"/>
</dbReference>
<dbReference type="InterPro" id="IPR029044">
    <property type="entry name" value="Nucleotide-diphossugar_trans"/>
</dbReference>
<evidence type="ECO:0000313" key="3">
    <source>
        <dbReference type="Proteomes" id="UP000622405"/>
    </source>
</evidence>
<dbReference type="SUPFAM" id="SSF53448">
    <property type="entry name" value="Nucleotide-diphospho-sugar transferases"/>
    <property type="match status" value="1"/>
</dbReference>
<reference evidence="2 3" key="1">
    <citation type="journal article" date="2020" name="mSystems">
        <title>Defining Genomic and Predicted Metabolic Features of the Acetobacterium Genus.</title>
        <authorList>
            <person name="Ross D.E."/>
            <person name="Marshall C.W."/>
            <person name="Gulliver D."/>
            <person name="May H.D."/>
            <person name="Norman R.S."/>
        </authorList>
    </citation>
    <scope>NUCLEOTIDE SEQUENCE [LARGE SCALE GENOMIC DNA]</scope>
    <source>
        <strain evidence="2 3">DSM 4132</strain>
    </source>
</reference>
<dbReference type="Proteomes" id="UP000622405">
    <property type="component" value="Unassembled WGS sequence"/>
</dbReference>
<dbReference type="EMBL" id="WJBE01000018">
    <property type="protein sequence ID" value="MBC3900971.1"/>
    <property type="molecule type" value="Genomic_DNA"/>
</dbReference>